<dbReference type="PRINTS" id="PR00502">
    <property type="entry name" value="NUDIXFAMILY"/>
</dbReference>
<dbReference type="CDD" id="cd02883">
    <property type="entry name" value="NUDIX_Hydrolase"/>
    <property type="match status" value="1"/>
</dbReference>
<keyword evidence="1 2" id="KW-0378">Hydrolase</keyword>
<dbReference type="STRING" id="1618589.UX25_C0043G0011"/>
<dbReference type="GO" id="GO:0016787">
    <property type="term" value="F:hydrolase activity"/>
    <property type="evidence" value="ECO:0007669"/>
    <property type="project" value="UniProtKB-KW"/>
</dbReference>
<evidence type="ECO:0000256" key="1">
    <source>
        <dbReference type="ARBA" id="ARBA00022801"/>
    </source>
</evidence>
<dbReference type="PANTHER" id="PTHR43736">
    <property type="entry name" value="ADP-RIBOSE PYROPHOSPHATASE"/>
    <property type="match status" value="1"/>
</dbReference>
<dbReference type="Proteomes" id="UP000034922">
    <property type="component" value="Unassembled WGS sequence"/>
</dbReference>
<evidence type="ECO:0000313" key="5">
    <source>
        <dbReference type="Proteomes" id="UP000034922"/>
    </source>
</evidence>
<proteinExistence type="inferred from homology"/>
<dbReference type="PROSITE" id="PS51462">
    <property type="entry name" value="NUDIX"/>
    <property type="match status" value="1"/>
</dbReference>
<dbReference type="PANTHER" id="PTHR43736:SF1">
    <property type="entry name" value="DIHYDRONEOPTERIN TRIPHOSPHATE DIPHOSPHATASE"/>
    <property type="match status" value="1"/>
</dbReference>
<dbReference type="Pfam" id="PF00293">
    <property type="entry name" value="NUDIX"/>
    <property type="match status" value="1"/>
</dbReference>
<dbReference type="SUPFAM" id="SSF55811">
    <property type="entry name" value="Nudix"/>
    <property type="match status" value="1"/>
</dbReference>
<dbReference type="InterPro" id="IPR000086">
    <property type="entry name" value="NUDIX_hydrolase_dom"/>
</dbReference>
<accession>A0A0G1N754</accession>
<dbReference type="InterPro" id="IPR020084">
    <property type="entry name" value="NUDIX_hydrolase_CS"/>
</dbReference>
<dbReference type="InterPro" id="IPR015797">
    <property type="entry name" value="NUDIX_hydrolase-like_dom_sf"/>
</dbReference>
<organism evidence="4 5">
    <name type="scientific">Candidatus Woesebacteria bacterium GW2011_GWC2_45_9</name>
    <dbReference type="NCBI Taxonomy" id="1618589"/>
    <lineage>
        <taxon>Bacteria</taxon>
        <taxon>Candidatus Woeseibacteriota</taxon>
    </lineage>
</organism>
<protein>
    <submittedName>
        <fullName evidence="4">NUDIX hydrolase</fullName>
    </submittedName>
</protein>
<dbReference type="InterPro" id="IPR020476">
    <property type="entry name" value="Nudix_hydrolase"/>
</dbReference>
<dbReference type="PROSITE" id="PS00893">
    <property type="entry name" value="NUDIX_BOX"/>
    <property type="match status" value="1"/>
</dbReference>
<evidence type="ECO:0000256" key="2">
    <source>
        <dbReference type="RuleBase" id="RU003476"/>
    </source>
</evidence>
<dbReference type="AlphaFoldDB" id="A0A0G1N754"/>
<name>A0A0G1N754_9BACT</name>
<feature type="domain" description="Nudix hydrolase" evidence="3">
    <location>
        <begin position="6"/>
        <end position="147"/>
    </location>
</feature>
<evidence type="ECO:0000259" key="3">
    <source>
        <dbReference type="PROSITE" id="PS51462"/>
    </source>
</evidence>
<comment type="similarity">
    <text evidence="2">Belongs to the Nudix hydrolase family.</text>
</comment>
<gene>
    <name evidence="4" type="ORF">UX25_C0043G0011</name>
</gene>
<dbReference type="EMBL" id="LCLM01000043">
    <property type="protein sequence ID" value="KKU16127.1"/>
    <property type="molecule type" value="Genomic_DNA"/>
</dbReference>
<dbReference type="Gene3D" id="3.90.79.10">
    <property type="entry name" value="Nucleoside Triphosphate Pyrophosphohydrolase"/>
    <property type="match status" value="1"/>
</dbReference>
<evidence type="ECO:0000313" key="4">
    <source>
        <dbReference type="EMBL" id="KKU16127.1"/>
    </source>
</evidence>
<sequence length="153" mass="17439">MSEKINSLQIVSVIVVIECSKKYLLVQRHKADEVFPGKWQNVGGKVELGETIEEAIKREVKEEVGIRLKGPKAFLQSYSWKKDRKSPVRLGLIFLVNLSGKPSDHKIKLNKELADCRWFEVEKAKEFNRQNKLIGRGSPTGTFSQLLKAEIFA</sequence>
<comment type="caution">
    <text evidence="4">The sequence shown here is derived from an EMBL/GenBank/DDBJ whole genome shotgun (WGS) entry which is preliminary data.</text>
</comment>
<reference evidence="4 5" key="1">
    <citation type="journal article" date="2015" name="Nature">
        <title>rRNA introns, odd ribosomes, and small enigmatic genomes across a large radiation of phyla.</title>
        <authorList>
            <person name="Brown C.T."/>
            <person name="Hug L.A."/>
            <person name="Thomas B.C."/>
            <person name="Sharon I."/>
            <person name="Castelle C.J."/>
            <person name="Singh A."/>
            <person name="Wilkins M.J."/>
            <person name="Williams K.H."/>
            <person name="Banfield J.F."/>
        </authorList>
    </citation>
    <scope>NUCLEOTIDE SEQUENCE [LARGE SCALE GENOMIC DNA]</scope>
</reference>